<dbReference type="GO" id="GO:0005634">
    <property type="term" value="C:nucleus"/>
    <property type="evidence" value="ECO:0007669"/>
    <property type="project" value="TreeGrafter"/>
</dbReference>
<evidence type="ECO:0000256" key="4">
    <source>
        <dbReference type="SAM" id="Coils"/>
    </source>
</evidence>
<name>A0AA49K6N6_PLADU</name>
<dbReference type="InterPro" id="IPR000435">
    <property type="entry name" value="Tektins"/>
</dbReference>
<dbReference type="GO" id="GO:0015630">
    <property type="term" value="C:microtubule cytoskeleton"/>
    <property type="evidence" value="ECO:0007669"/>
    <property type="project" value="UniProtKB-UniRule"/>
</dbReference>
<keyword evidence="4" id="KW-0175">Coiled coil</keyword>
<keyword evidence="3" id="KW-0966">Cell projection</keyword>
<dbReference type="InterPro" id="IPR048256">
    <property type="entry name" value="Tektin-like"/>
</dbReference>
<evidence type="ECO:0000256" key="1">
    <source>
        <dbReference type="ARBA" id="ARBA00007209"/>
    </source>
</evidence>
<evidence type="ECO:0000256" key="2">
    <source>
        <dbReference type="ARBA" id="ARBA00022490"/>
    </source>
</evidence>
<proteinExistence type="evidence at transcript level"/>
<dbReference type="PRINTS" id="PR00511">
    <property type="entry name" value="TEKTIN"/>
</dbReference>
<organism evidence="5">
    <name type="scientific">Platynereis dumerilii</name>
    <name type="common">Dumeril's clam worm</name>
    <dbReference type="NCBI Taxonomy" id="6359"/>
    <lineage>
        <taxon>Eukaryota</taxon>
        <taxon>Metazoa</taxon>
        <taxon>Spiralia</taxon>
        <taxon>Lophotrochozoa</taxon>
        <taxon>Annelida</taxon>
        <taxon>Polychaeta</taxon>
        <taxon>Errantia</taxon>
        <taxon>Phyllodocida</taxon>
        <taxon>Nereididae</taxon>
        <taxon>Platynereis</taxon>
    </lineage>
</organism>
<dbReference type="GO" id="GO:0005930">
    <property type="term" value="C:axoneme"/>
    <property type="evidence" value="ECO:0007669"/>
    <property type="project" value="UniProtKB-SubCell"/>
</dbReference>
<dbReference type="GO" id="GO:0060294">
    <property type="term" value="P:cilium movement involved in cell motility"/>
    <property type="evidence" value="ECO:0007669"/>
    <property type="project" value="UniProtKB-UniRule"/>
</dbReference>
<sequence length="464" mass="53581">MYSPVHRARSVTPMSSDIKNLIPTIADHNVSNHMSHSQSFSGGFNPKNYYNSASGRMYSRYSPGDWENSNKSNFNLSERERSFAERLRGDVWRAVKSTDTRTRNRQSSNTKRLGNRVYDITFWKGELTTECRLMDTEIDNLKEHKRVLEKALSDTKGPLQTAEECLLQREKRQGIDNVVDDVEKHLSKEVDIIKRCQDKMKRLVEKSYIQLKMDRAAQHACDKDAKDKHHAQGLDDRMHQLRNSSNGLGFHPGIENVDNTLSIPESWIRFTQENIARSQKERELSERLRGEIDALLRACANEMWSNYNSVNNALNSRVQQTQDAKNKLQGHLARTANEIHDMEKAIGLLKKAIHDKELPMKLAQTRLEERTHRINVEICNDPVMKGLQKEVHEIRESVRYLKDKLRSAESALSRLMKTKATLEHDISVKENSLMIDSKYCLGMRKNMPMDPKIGPIFNMPSMAY</sequence>
<dbReference type="Pfam" id="PF03148">
    <property type="entry name" value="Tektin"/>
    <property type="match status" value="1"/>
</dbReference>
<evidence type="ECO:0000256" key="3">
    <source>
        <dbReference type="RuleBase" id="RU367040"/>
    </source>
</evidence>
<keyword evidence="3" id="KW-0282">Flagellum</keyword>
<evidence type="ECO:0000313" key="5">
    <source>
        <dbReference type="EMBL" id="WLD15747.1"/>
    </source>
</evidence>
<keyword evidence="2" id="KW-0963">Cytoplasm</keyword>
<dbReference type="AlphaFoldDB" id="A0AA49K6N6"/>
<comment type="similarity">
    <text evidence="1 3">Belongs to the tektin family.</text>
</comment>
<dbReference type="PANTHER" id="PTHR19960:SF11">
    <property type="entry name" value="TEKTIN"/>
    <property type="match status" value="1"/>
</dbReference>
<dbReference type="Gene3D" id="1.10.287.1490">
    <property type="match status" value="1"/>
</dbReference>
<keyword evidence="3" id="KW-0969">Cilium</keyword>
<dbReference type="GO" id="GO:0060271">
    <property type="term" value="P:cilium assembly"/>
    <property type="evidence" value="ECO:0007669"/>
    <property type="project" value="UniProtKB-UniRule"/>
</dbReference>
<dbReference type="EMBL" id="OQ819323">
    <property type="protein sequence ID" value="WLD15747.1"/>
    <property type="molecule type" value="mRNA"/>
</dbReference>
<comment type="subcellular location">
    <subcellularLocation>
        <location evidence="3">Cytoplasm</location>
        <location evidence="3">Cytoskeleton</location>
        <location evidence="3">Cilium axoneme</location>
    </subcellularLocation>
</comment>
<dbReference type="PANTHER" id="PTHR19960">
    <property type="entry name" value="TEKTIN"/>
    <property type="match status" value="1"/>
</dbReference>
<reference evidence="5" key="1">
    <citation type="submission" date="2023-04" db="EMBL/GenBank/DDBJ databases">
        <title>Cooption of regulatory modules for tektin paralogs during ciliary band formation in a marine annelid larva.</title>
        <authorList>
            <person name="Bastin B.R."/>
            <person name="Meha S.M."/>
            <person name="Khindurangala L."/>
            <person name="Schneider S.Q."/>
        </authorList>
    </citation>
    <scope>NUCLEOTIDE SEQUENCE</scope>
</reference>
<accession>A0AA49K6N6</accession>
<protein>
    <recommendedName>
        <fullName evidence="3">Tektin</fullName>
    </recommendedName>
</protein>
<feature type="coiled-coil region" evidence="4">
    <location>
        <begin position="384"/>
        <end position="425"/>
    </location>
</feature>